<feature type="transmembrane region" description="Helical" evidence="7">
    <location>
        <begin position="225"/>
        <end position="244"/>
    </location>
</feature>
<dbReference type="SUPFAM" id="SSF161098">
    <property type="entry name" value="MetI-like"/>
    <property type="match status" value="1"/>
</dbReference>
<dbReference type="EMBL" id="CP002278">
    <property type="protein sequence ID" value="ADP77638.1"/>
    <property type="molecule type" value="Genomic_DNA"/>
</dbReference>
<evidence type="ECO:0000313" key="9">
    <source>
        <dbReference type="EMBL" id="ADP77638.1"/>
    </source>
</evidence>
<evidence type="ECO:0000256" key="5">
    <source>
        <dbReference type="ARBA" id="ARBA00023032"/>
    </source>
</evidence>
<organism evidence="9 10">
    <name type="scientific">Methanothermus fervidus (strain ATCC 43054 / DSM 2088 / JCM 10308 / V24 S)</name>
    <dbReference type="NCBI Taxonomy" id="523846"/>
    <lineage>
        <taxon>Archaea</taxon>
        <taxon>Methanobacteriati</taxon>
        <taxon>Methanobacteriota</taxon>
        <taxon>Methanomada group</taxon>
        <taxon>Methanobacteria</taxon>
        <taxon>Methanobacteriales</taxon>
        <taxon>Methanothermaceae</taxon>
        <taxon>Methanothermus</taxon>
    </lineage>
</organism>
<accession>E3GZA6</accession>
<dbReference type="HOGENOM" id="CLU_016047_14_3_2"/>
<dbReference type="OrthoDB" id="11163at2157"/>
<dbReference type="InterPro" id="IPR000515">
    <property type="entry name" value="MetI-like"/>
</dbReference>
<proteinExistence type="inferred from homology"/>
<evidence type="ECO:0000259" key="8">
    <source>
        <dbReference type="PROSITE" id="PS50928"/>
    </source>
</evidence>
<evidence type="ECO:0000256" key="4">
    <source>
        <dbReference type="ARBA" id="ARBA00022989"/>
    </source>
</evidence>
<evidence type="ECO:0000256" key="1">
    <source>
        <dbReference type="ARBA" id="ARBA00004141"/>
    </source>
</evidence>
<protein>
    <submittedName>
        <fullName evidence="9">NifC-like ABC-type porter</fullName>
    </submittedName>
</protein>
<evidence type="ECO:0000256" key="6">
    <source>
        <dbReference type="ARBA" id="ARBA00023136"/>
    </source>
</evidence>
<evidence type="ECO:0000313" key="10">
    <source>
        <dbReference type="Proteomes" id="UP000002315"/>
    </source>
</evidence>
<evidence type="ECO:0000256" key="3">
    <source>
        <dbReference type="ARBA" id="ARBA00022692"/>
    </source>
</evidence>
<dbReference type="Gene3D" id="1.10.3720.10">
    <property type="entry name" value="MetI-like"/>
    <property type="match status" value="1"/>
</dbReference>
<keyword evidence="10" id="KW-1185">Reference proteome</keyword>
<dbReference type="GO" id="GO:0015419">
    <property type="term" value="F:ABC-type sulfate transporter activity"/>
    <property type="evidence" value="ECO:0007669"/>
    <property type="project" value="InterPro"/>
</dbReference>
<keyword evidence="2 7" id="KW-0813">Transport</keyword>
<dbReference type="PANTHER" id="PTHR30406:SF8">
    <property type="entry name" value="SULFATE TRANSPORT SYSTEM PERMEASE PROTEIN CYST"/>
    <property type="match status" value="1"/>
</dbReference>
<keyword evidence="4 7" id="KW-1133">Transmembrane helix</keyword>
<feature type="transmembrane region" description="Helical" evidence="7">
    <location>
        <begin position="177"/>
        <end position="205"/>
    </location>
</feature>
<comment type="similarity">
    <text evidence="7">Belongs to the binding-protein-dependent transport system permease family.</text>
</comment>
<dbReference type="Proteomes" id="UP000002315">
    <property type="component" value="Chromosome"/>
</dbReference>
<feature type="transmembrane region" description="Helical" evidence="7">
    <location>
        <begin position="7"/>
        <end position="29"/>
    </location>
</feature>
<dbReference type="InterPro" id="IPR035906">
    <property type="entry name" value="MetI-like_sf"/>
</dbReference>
<evidence type="ECO:0000256" key="7">
    <source>
        <dbReference type="RuleBase" id="RU363032"/>
    </source>
</evidence>
<keyword evidence="3 7" id="KW-0812">Transmembrane</keyword>
<gene>
    <name evidence="9" type="ordered locus">Mfer_0840</name>
</gene>
<dbReference type="Pfam" id="PF00528">
    <property type="entry name" value="BPD_transp_1"/>
    <property type="match status" value="1"/>
</dbReference>
<dbReference type="GO" id="GO:0005886">
    <property type="term" value="C:plasma membrane"/>
    <property type="evidence" value="ECO:0007669"/>
    <property type="project" value="UniProtKB-SubCell"/>
</dbReference>
<name>E3GZA6_METFV</name>
<reference evidence="9 10" key="1">
    <citation type="journal article" date="2010" name="Stand. Genomic Sci.">
        <title>Complete genome sequence of Methanothermus fervidus type strain (V24S).</title>
        <authorList>
            <person name="Anderson I."/>
            <person name="Djao O.D."/>
            <person name="Misra M."/>
            <person name="Chertkov O."/>
            <person name="Nolan M."/>
            <person name="Lucas S."/>
            <person name="Lapidus A."/>
            <person name="Del Rio T.G."/>
            <person name="Tice H."/>
            <person name="Cheng J.F."/>
            <person name="Tapia R."/>
            <person name="Han C."/>
            <person name="Goodwin L."/>
            <person name="Pitluck S."/>
            <person name="Liolios K."/>
            <person name="Ivanova N."/>
            <person name="Mavromatis K."/>
            <person name="Mikhailova N."/>
            <person name="Pati A."/>
            <person name="Brambilla E."/>
            <person name="Chen A."/>
            <person name="Palaniappan K."/>
            <person name="Land M."/>
            <person name="Hauser L."/>
            <person name="Chang Y.J."/>
            <person name="Jeffries C.D."/>
            <person name="Sikorski J."/>
            <person name="Spring S."/>
            <person name="Rohde M."/>
            <person name="Eichinger K."/>
            <person name="Huber H."/>
            <person name="Wirth R."/>
            <person name="Goker M."/>
            <person name="Detter J.C."/>
            <person name="Woyke T."/>
            <person name="Bristow J."/>
            <person name="Eisen J.A."/>
            <person name="Markowitz V."/>
            <person name="Hugenholtz P."/>
            <person name="Klenk H.P."/>
            <person name="Kyrpides N.C."/>
        </authorList>
    </citation>
    <scope>NUCLEOTIDE SEQUENCE [LARGE SCALE GENOMIC DNA]</scope>
    <source>
        <strain evidence="10">ATCC 43054 / DSM 2088 / JCM 10308 / V24 S</strain>
    </source>
</reference>
<dbReference type="InterPro" id="IPR005667">
    <property type="entry name" value="Sulph_transpt2"/>
</dbReference>
<feature type="transmembrane region" description="Helical" evidence="7">
    <location>
        <begin position="49"/>
        <end position="73"/>
    </location>
</feature>
<dbReference type="PANTHER" id="PTHR30406">
    <property type="entry name" value="SULFATE TRANSPORT SYSTEM PERMEASE PROTEIN"/>
    <property type="match status" value="1"/>
</dbReference>
<keyword evidence="5" id="KW-0764">Sulfate transport</keyword>
<sequence length="254" mass="28175">MKFKHVLIFFSFLVIILFFVTLTSLFGMIDTKKFLTSVFSYEMLYSIKLTILTSVCATSLTMCTAIPVSYAMSRYKLPFKKLGRSILVVPIALPELVVGVALVLLFSPDHLGRIIPLSFTVPGIILAQFFVALPYAIRILHTTFNYIDERYEFVARSLGCSEFGAFRRVTLPLAKNGILASSIIAFAKSMGAFGAVLMMGGGTYLKTETLPITVYLNMSYGNLDMAISAACVLLIISFAILIIIEKYFKNVPVY</sequence>
<dbReference type="PROSITE" id="PS50928">
    <property type="entry name" value="ABC_TM1"/>
    <property type="match status" value="1"/>
</dbReference>
<dbReference type="CDD" id="cd06261">
    <property type="entry name" value="TM_PBP2"/>
    <property type="match status" value="1"/>
</dbReference>
<feature type="transmembrane region" description="Helical" evidence="7">
    <location>
        <begin position="85"/>
        <end position="108"/>
    </location>
</feature>
<dbReference type="KEGG" id="mfv:Mfer_0840"/>
<evidence type="ECO:0000256" key="2">
    <source>
        <dbReference type="ARBA" id="ARBA00022448"/>
    </source>
</evidence>
<dbReference type="STRING" id="523846.Mfer_0840"/>
<feature type="transmembrane region" description="Helical" evidence="7">
    <location>
        <begin position="114"/>
        <end position="137"/>
    </location>
</feature>
<comment type="subcellular location">
    <subcellularLocation>
        <location evidence="7">Cell membrane</location>
        <topology evidence="7">Multi-pass membrane protein</topology>
    </subcellularLocation>
    <subcellularLocation>
        <location evidence="1">Membrane</location>
        <topology evidence="1">Multi-pass membrane protein</topology>
    </subcellularLocation>
</comment>
<dbReference type="AlphaFoldDB" id="E3GZA6"/>
<keyword evidence="6 7" id="KW-0472">Membrane</keyword>
<feature type="domain" description="ABC transmembrane type-1" evidence="8">
    <location>
        <begin position="47"/>
        <end position="244"/>
    </location>
</feature>